<reference evidence="2" key="2">
    <citation type="submission" date="2020-04" db="EMBL/GenBank/DDBJ databases">
        <authorList>
            <consortium name="NCBI Genome Project"/>
        </authorList>
    </citation>
    <scope>NUCLEOTIDE SEQUENCE</scope>
    <source>
        <strain evidence="2">CBS 342.82</strain>
    </source>
</reference>
<protein>
    <submittedName>
        <fullName evidence="2">Uncharacterized protein</fullName>
    </submittedName>
</protein>
<proteinExistence type="predicted"/>
<name>A0A6J3MBJ7_9PEZI</name>
<organism evidence="2">
    <name type="scientific">Dissoconium aciculare CBS 342.82</name>
    <dbReference type="NCBI Taxonomy" id="1314786"/>
    <lineage>
        <taxon>Eukaryota</taxon>
        <taxon>Fungi</taxon>
        <taxon>Dikarya</taxon>
        <taxon>Ascomycota</taxon>
        <taxon>Pezizomycotina</taxon>
        <taxon>Dothideomycetes</taxon>
        <taxon>Dothideomycetidae</taxon>
        <taxon>Mycosphaerellales</taxon>
        <taxon>Dissoconiaceae</taxon>
        <taxon>Dissoconium</taxon>
    </lineage>
</organism>
<dbReference type="RefSeq" id="XP_033461248.1">
    <property type="nucleotide sequence ID" value="XM_033603012.1"/>
</dbReference>
<dbReference type="Proteomes" id="UP000504637">
    <property type="component" value="Unplaced"/>
</dbReference>
<gene>
    <name evidence="2" type="ORF">K489DRAFT_369119</name>
</gene>
<dbReference type="OrthoDB" id="10397704at2759"/>
<evidence type="ECO:0000313" key="1">
    <source>
        <dbReference type="Proteomes" id="UP000504637"/>
    </source>
</evidence>
<sequence>MIPRLFGLDSNWNGPTDDIWFTRQIREGQLTAWALTVKFWRIEFGLQRDGQTYNVQCRYQPKWDNETVWSQNGPGPGYDGTWTTRIGWTRLGRLKIESHFDDARSSFPRRLSWLQCQSLLHGFVNRIVDRPDVDWRWFADNVNPACRGIEQLPPPPAALQNHVWQANAPHENSPAQRRKKSNMIGILYTASFR</sequence>
<reference evidence="2" key="3">
    <citation type="submission" date="2025-08" db="UniProtKB">
        <authorList>
            <consortium name="RefSeq"/>
        </authorList>
    </citation>
    <scope>IDENTIFICATION</scope>
    <source>
        <strain evidence="2">CBS 342.82</strain>
    </source>
</reference>
<dbReference type="AlphaFoldDB" id="A0A6J3MBJ7"/>
<evidence type="ECO:0000313" key="2">
    <source>
        <dbReference type="RefSeq" id="XP_033461248.1"/>
    </source>
</evidence>
<reference evidence="2" key="1">
    <citation type="submission" date="2020-01" db="EMBL/GenBank/DDBJ databases">
        <authorList>
            <consortium name="DOE Joint Genome Institute"/>
            <person name="Haridas S."/>
            <person name="Albert R."/>
            <person name="Binder M."/>
            <person name="Bloem J."/>
            <person name="Labutti K."/>
            <person name="Salamov A."/>
            <person name="Andreopoulos B."/>
            <person name="Baker S.E."/>
            <person name="Barry K."/>
            <person name="Bills G."/>
            <person name="Bluhm B.H."/>
            <person name="Cannon C."/>
            <person name="Castanera R."/>
            <person name="Culley D.E."/>
            <person name="Daum C."/>
            <person name="Ezra D."/>
            <person name="Gonzalez J.B."/>
            <person name="Henrissat B."/>
            <person name="Kuo A."/>
            <person name="Liang C."/>
            <person name="Lipzen A."/>
            <person name="Lutzoni F."/>
            <person name="Magnuson J."/>
            <person name="Mondo S."/>
            <person name="Nolan M."/>
            <person name="Ohm R."/>
            <person name="Pangilinan J."/>
            <person name="Park H.-J."/>
            <person name="Ramirez L."/>
            <person name="Alfaro M."/>
            <person name="Sun H."/>
            <person name="Tritt A."/>
            <person name="Yoshinaga Y."/>
            <person name="Zwiers L.-H."/>
            <person name="Turgeon B.G."/>
            <person name="Goodwin S.B."/>
            <person name="Spatafora J.W."/>
            <person name="Crous P.W."/>
            <person name="Grigoriev I.V."/>
        </authorList>
    </citation>
    <scope>NUCLEOTIDE SEQUENCE</scope>
    <source>
        <strain evidence="2">CBS 342.82</strain>
    </source>
</reference>
<dbReference type="GeneID" id="54360812"/>
<keyword evidence="1" id="KW-1185">Reference proteome</keyword>
<accession>A0A6J3MBJ7</accession>